<dbReference type="EMBL" id="LDOV01000016">
    <property type="protein sequence ID" value="KLV01195.1"/>
    <property type="molecule type" value="Genomic_DNA"/>
</dbReference>
<comment type="caution">
    <text evidence="1">The sequence shown here is derived from an EMBL/GenBank/DDBJ whole genome shotgun (WGS) entry which is preliminary data.</text>
</comment>
<proteinExistence type="predicted"/>
<evidence type="ECO:0000313" key="1">
    <source>
        <dbReference type="EMBL" id="KLV01195.1"/>
    </source>
</evidence>
<protein>
    <recommendedName>
        <fullName evidence="3">Lipoprotein</fullName>
    </recommendedName>
</protein>
<dbReference type="Proteomes" id="UP000036426">
    <property type="component" value="Unassembled WGS sequence"/>
</dbReference>
<name>A0A0J1GN99_9GAMM</name>
<dbReference type="OrthoDB" id="7065278at2"/>
<reference evidence="1 2" key="1">
    <citation type="submission" date="2015-05" db="EMBL/GenBank/DDBJ databases">
        <title>Photobacterium galathea sp. nov.</title>
        <authorList>
            <person name="Machado H."/>
            <person name="Gram L."/>
        </authorList>
    </citation>
    <scope>NUCLEOTIDE SEQUENCE [LARGE SCALE GENOMIC DNA]</scope>
    <source>
        <strain evidence="1 2">DSM 25995</strain>
    </source>
</reference>
<gene>
    <name evidence="1" type="ORF">ABT58_08680</name>
</gene>
<accession>A0A0J1GN99</accession>
<dbReference type="PATRIC" id="fig|754436.4.peg.1830"/>
<dbReference type="RefSeq" id="WP_047873988.1">
    <property type="nucleotide sequence ID" value="NZ_BMYC01000009.1"/>
</dbReference>
<sequence>MRIIIILLCLSLSGCMMFSGCLPWYSMDERYLLVDEILDLNTYSPDVEKTLQVELFSVQTENINCTQGKGSLCQYEYFITVSTLDAEPVTNSFDLEVGGEVVDIEWIPTERHHTAMIQLHVLPYTSQALNPEATLSALPQTVLITVTPDQIQENTIN</sequence>
<dbReference type="AlphaFoldDB" id="A0A0J1GN99"/>
<keyword evidence="2" id="KW-1185">Reference proteome</keyword>
<evidence type="ECO:0008006" key="3">
    <source>
        <dbReference type="Google" id="ProtNLM"/>
    </source>
</evidence>
<evidence type="ECO:0000313" key="2">
    <source>
        <dbReference type="Proteomes" id="UP000036426"/>
    </source>
</evidence>
<dbReference type="PROSITE" id="PS51257">
    <property type="entry name" value="PROKAR_LIPOPROTEIN"/>
    <property type="match status" value="1"/>
</dbReference>
<organism evidence="1 2">
    <name type="scientific">Photobacterium aphoticum</name>
    <dbReference type="NCBI Taxonomy" id="754436"/>
    <lineage>
        <taxon>Bacteria</taxon>
        <taxon>Pseudomonadati</taxon>
        <taxon>Pseudomonadota</taxon>
        <taxon>Gammaproteobacteria</taxon>
        <taxon>Vibrionales</taxon>
        <taxon>Vibrionaceae</taxon>
        <taxon>Photobacterium</taxon>
    </lineage>
</organism>